<organism evidence="2 3">
    <name type="scientific">Flavobacterium rhamnosiphilum</name>
    <dbReference type="NCBI Taxonomy" id="2541724"/>
    <lineage>
        <taxon>Bacteria</taxon>
        <taxon>Pseudomonadati</taxon>
        <taxon>Bacteroidota</taxon>
        <taxon>Flavobacteriia</taxon>
        <taxon>Flavobacteriales</taxon>
        <taxon>Flavobacteriaceae</taxon>
        <taxon>Flavobacterium</taxon>
    </lineage>
</organism>
<evidence type="ECO:0000259" key="1">
    <source>
        <dbReference type="Pfam" id="PF14343"/>
    </source>
</evidence>
<keyword evidence="2" id="KW-0645">Protease</keyword>
<protein>
    <submittedName>
        <fullName evidence="2">Protease complex subunit PrcB family protein</fullName>
    </submittedName>
</protein>
<accession>A0A4R5FC11</accession>
<dbReference type="InterPro" id="IPR025748">
    <property type="entry name" value="PrcB_C_dom"/>
</dbReference>
<evidence type="ECO:0000313" key="2">
    <source>
        <dbReference type="EMBL" id="TDE46673.1"/>
    </source>
</evidence>
<dbReference type="Pfam" id="PF14343">
    <property type="entry name" value="PrcB_C"/>
    <property type="match status" value="1"/>
</dbReference>
<dbReference type="EMBL" id="SMLG01000001">
    <property type="protein sequence ID" value="TDE46673.1"/>
    <property type="molecule type" value="Genomic_DNA"/>
</dbReference>
<feature type="domain" description="PrcB C-terminal" evidence="1">
    <location>
        <begin position="90"/>
        <end position="142"/>
    </location>
</feature>
<sequence length="152" mass="16990">MKPKISILFITIFIGLMTSCSKTDEDLNPLNLTAIGQNNLFGNGRENIVQQNFTISDSDSWNELLTKMNSVNNNSDGFTETNIDFANFMVIAVFDKVYGNGGHSIDIIKITETENKIIVTIDNVLKGNATAVMTQPYHIVKIRKTNKLILFE</sequence>
<dbReference type="OrthoDB" id="1447404at2"/>
<dbReference type="RefSeq" id="WP_131914622.1">
    <property type="nucleotide sequence ID" value="NZ_SMLG01000001.1"/>
</dbReference>
<reference evidence="2 3" key="1">
    <citation type="submission" date="2019-03" db="EMBL/GenBank/DDBJ databases">
        <title>Novel species of Flavobacterium.</title>
        <authorList>
            <person name="Liu Q."/>
            <person name="Xin Y.-H."/>
        </authorList>
    </citation>
    <scope>NUCLEOTIDE SEQUENCE [LARGE SCALE GENOMIC DNA]</scope>
    <source>
        <strain evidence="2 3">LB3P52</strain>
    </source>
</reference>
<dbReference type="PROSITE" id="PS51257">
    <property type="entry name" value="PROKAR_LIPOPROTEIN"/>
    <property type="match status" value="1"/>
</dbReference>
<comment type="caution">
    <text evidence="2">The sequence shown here is derived from an EMBL/GenBank/DDBJ whole genome shotgun (WGS) entry which is preliminary data.</text>
</comment>
<keyword evidence="3" id="KW-1185">Reference proteome</keyword>
<proteinExistence type="predicted"/>
<evidence type="ECO:0000313" key="3">
    <source>
        <dbReference type="Proteomes" id="UP000294814"/>
    </source>
</evidence>
<dbReference type="GO" id="GO:0006508">
    <property type="term" value="P:proteolysis"/>
    <property type="evidence" value="ECO:0007669"/>
    <property type="project" value="UniProtKB-KW"/>
</dbReference>
<keyword evidence="2" id="KW-0378">Hydrolase</keyword>
<gene>
    <name evidence="2" type="ORF">E0I26_00905</name>
</gene>
<dbReference type="GO" id="GO:0008233">
    <property type="term" value="F:peptidase activity"/>
    <property type="evidence" value="ECO:0007669"/>
    <property type="project" value="UniProtKB-KW"/>
</dbReference>
<dbReference type="Proteomes" id="UP000294814">
    <property type="component" value="Unassembled WGS sequence"/>
</dbReference>
<name>A0A4R5FC11_9FLAO</name>
<dbReference type="AlphaFoldDB" id="A0A4R5FC11"/>